<gene>
    <name evidence="3" type="ORF">N2K84_19990</name>
</gene>
<dbReference type="Proteomes" id="UP001163821">
    <property type="component" value="Unassembled WGS sequence"/>
</dbReference>
<dbReference type="AlphaFoldDB" id="A0AA41YDX8"/>
<keyword evidence="4" id="KW-1185">Reference proteome</keyword>
<dbReference type="EMBL" id="JAPAAF010000082">
    <property type="protein sequence ID" value="MCW0485020.1"/>
    <property type="molecule type" value="Genomic_DNA"/>
</dbReference>
<protein>
    <submittedName>
        <fullName evidence="3">HAMP domain-containing histidine kinase</fullName>
    </submittedName>
</protein>
<keyword evidence="3" id="KW-0418">Kinase</keyword>
<dbReference type="GO" id="GO:0000155">
    <property type="term" value="F:phosphorelay sensor kinase activity"/>
    <property type="evidence" value="ECO:0007669"/>
    <property type="project" value="TreeGrafter"/>
</dbReference>
<dbReference type="InterPro" id="IPR005467">
    <property type="entry name" value="His_kinase_dom"/>
</dbReference>
<evidence type="ECO:0000259" key="2">
    <source>
        <dbReference type="PROSITE" id="PS50109"/>
    </source>
</evidence>
<comment type="caution">
    <text evidence="3">The sequence shown here is derived from an EMBL/GenBank/DDBJ whole genome shotgun (WGS) entry which is preliminary data.</text>
</comment>
<evidence type="ECO:0000313" key="3">
    <source>
        <dbReference type="EMBL" id="MCW0485020.1"/>
    </source>
</evidence>
<feature type="domain" description="Histidine kinase" evidence="2">
    <location>
        <begin position="167"/>
        <end position="376"/>
    </location>
</feature>
<dbReference type="SMART" id="SM00387">
    <property type="entry name" value="HATPase_c"/>
    <property type="match status" value="1"/>
</dbReference>
<dbReference type="Pfam" id="PF02518">
    <property type="entry name" value="HATPase_c"/>
    <property type="match status" value="1"/>
</dbReference>
<dbReference type="SUPFAM" id="SSF55874">
    <property type="entry name" value="ATPase domain of HSP90 chaperone/DNA topoisomerase II/histidine kinase"/>
    <property type="match status" value="1"/>
</dbReference>
<sequence>MSIVNHPAERDSLDKILESRSSIENIQYVKDLLSATSSIICILNDKNQVVFSNDILFEKYGLDLERDVLGFRPGEIFNCVNADNDTGGCGTSDKCQFCGANTAFLTSWKEKRQVINECRIVKHNGAHTTQLDLEITATPFSYAQVDYLIVSIVDITERKRKELLERIFFHDIINIASSLSGVLQLYPLLEDQEKAEYLEIAHSLSDQIIDEIKGQQQMLKAESGELDVNPADLRVAPFLKKICDQIRFNNAAFERKVHTSDLTGNARFRTDEMLLTRVLINMAKNALEAIDRGEEITITAKYDTGSLRFEVHNNSYIEENVQLQLFQRSYSTKGKNRGLGTYSMKLIGERYLKGKVGFTSTTENGTTFYIELPENS</sequence>
<evidence type="ECO:0000313" key="4">
    <source>
        <dbReference type="Proteomes" id="UP001163821"/>
    </source>
</evidence>
<dbReference type="InterPro" id="IPR003594">
    <property type="entry name" value="HATPase_dom"/>
</dbReference>
<name>A0AA41YDX8_9BACT</name>
<dbReference type="InterPro" id="IPR036890">
    <property type="entry name" value="HATPase_C_sf"/>
</dbReference>
<reference evidence="3" key="1">
    <citation type="submission" date="2022-10" db="EMBL/GenBank/DDBJ databases">
        <title>Gaoshiqiia sediminis gen. nov., sp. nov., isolated from coastal sediment.</title>
        <authorList>
            <person name="Yu W.X."/>
            <person name="Mu D.S."/>
            <person name="Du J.Z."/>
            <person name="Liang Y.Q."/>
        </authorList>
    </citation>
    <scope>NUCLEOTIDE SEQUENCE</scope>
    <source>
        <strain evidence="3">A06</strain>
    </source>
</reference>
<dbReference type="Gene3D" id="3.30.565.10">
    <property type="entry name" value="Histidine kinase-like ATPase, C-terminal domain"/>
    <property type="match status" value="1"/>
</dbReference>
<keyword evidence="3" id="KW-0808">Transferase</keyword>
<dbReference type="Gene3D" id="3.30.450.20">
    <property type="entry name" value="PAS domain"/>
    <property type="match status" value="1"/>
</dbReference>
<evidence type="ECO:0000256" key="1">
    <source>
        <dbReference type="ARBA" id="ARBA00022553"/>
    </source>
</evidence>
<dbReference type="PANTHER" id="PTHR43547:SF2">
    <property type="entry name" value="HYBRID SIGNAL TRANSDUCTION HISTIDINE KINASE C"/>
    <property type="match status" value="1"/>
</dbReference>
<dbReference type="PROSITE" id="PS50109">
    <property type="entry name" value="HIS_KIN"/>
    <property type="match status" value="1"/>
</dbReference>
<accession>A0AA41YDX8</accession>
<keyword evidence="1" id="KW-0597">Phosphoprotein</keyword>
<organism evidence="3 4">
    <name type="scientific">Gaoshiqia sediminis</name>
    <dbReference type="NCBI Taxonomy" id="2986998"/>
    <lineage>
        <taxon>Bacteria</taxon>
        <taxon>Pseudomonadati</taxon>
        <taxon>Bacteroidota</taxon>
        <taxon>Bacteroidia</taxon>
        <taxon>Marinilabiliales</taxon>
        <taxon>Prolixibacteraceae</taxon>
        <taxon>Gaoshiqia</taxon>
    </lineage>
</organism>
<dbReference type="RefSeq" id="WP_282593605.1">
    <property type="nucleotide sequence ID" value="NZ_JAPAAF010000082.1"/>
</dbReference>
<proteinExistence type="predicted"/>
<dbReference type="PANTHER" id="PTHR43547">
    <property type="entry name" value="TWO-COMPONENT HISTIDINE KINASE"/>
    <property type="match status" value="1"/>
</dbReference>